<feature type="transmembrane region" description="Helical" evidence="9">
    <location>
        <begin position="166"/>
        <end position="191"/>
    </location>
</feature>
<keyword evidence="11" id="KW-1185">Reference proteome</keyword>
<keyword evidence="4 9" id="KW-0812">Transmembrane</keyword>
<dbReference type="EMBL" id="CAJHUC010001036">
    <property type="protein sequence ID" value="CAD7699506.1"/>
    <property type="molecule type" value="Genomic_DNA"/>
</dbReference>
<dbReference type="AlphaFoldDB" id="A0A8S1IXL3"/>
<dbReference type="OrthoDB" id="191139at2759"/>
<evidence type="ECO:0000256" key="3">
    <source>
        <dbReference type="ARBA" id="ARBA00022448"/>
    </source>
</evidence>
<evidence type="ECO:0000256" key="1">
    <source>
        <dbReference type="ARBA" id="ARBA00004141"/>
    </source>
</evidence>
<dbReference type="GO" id="GO:0016020">
    <property type="term" value="C:membrane"/>
    <property type="evidence" value="ECO:0007669"/>
    <property type="project" value="UniProtKB-SubCell"/>
</dbReference>
<comment type="subcellular location">
    <subcellularLocation>
        <location evidence="2">Endomembrane system</location>
    </subcellularLocation>
    <subcellularLocation>
        <location evidence="1">Membrane</location>
        <topology evidence="1">Multi-pass membrane protein</topology>
    </subcellularLocation>
</comment>
<evidence type="ECO:0000256" key="2">
    <source>
        <dbReference type="ARBA" id="ARBA00004308"/>
    </source>
</evidence>
<evidence type="ECO:0000256" key="8">
    <source>
        <dbReference type="ARBA" id="ARBA00025752"/>
    </source>
</evidence>
<sequence>MGMLPGPVAAWSLAYLKPGVLAATAWASCKLCLACAAVGYLTDSNRLPASAPKVLSQVAFKLLIPCMLFTKVVTALALNPEAPLLFIPASAAVLAAVGLGFGLLAGAILERGVFFFRTAPMLRPIKPARSAESIAATTAAAFGNPAAALVLVQKPQLPPQGLTEMLVAACGFGDSFTLPLVFMLALLPAALADSATAYVALFLLGWSPCFWSIGFAMLTYLRGRERNGSDSLRVASPFDASLVPAANPRVGRMYTKARQRGPVLDTGMGSRGTQMGAPSTPKARLVDAIQSCQAFLREFASRVVNPPLIAILAAVAVGLSPLGKVLCLPAGHPEVAQWGGHGLGAMVSSRQVLGVLQVMWDGLCVLGSSALVVQTIVLATSILQAKDNTATAARGQLRVEPVQKGWRRLLLPADALESRALLLVSIVRLFVMPLVGLAAAWTLSVWGLLPQDPICCLAVLLQCVMPSAQNLVIMMQLRDDTRPLAPAASRLILQQCIIAIIPITIWAAVFAAFTGVQLR</sequence>
<dbReference type="PANTHER" id="PTHR31651:SF36">
    <property type="entry name" value="AUXIN EFFLUX CARRIER FAMILY PROTEIN"/>
    <property type="match status" value="1"/>
</dbReference>
<feature type="transmembrane region" description="Helical" evidence="9">
    <location>
        <begin position="20"/>
        <end position="42"/>
    </location>
</feature>
<dbReference type="Proteomes" id="UP000708148">
    <property type="component" value="Unassembled WGS sequence"/>
</dbReference>
<accession>A0A8S1IXL3</accession>
<evidence type="ECO:0000256" key="4">
    <source>
        <dbReference type="ARBA" id="ARBA00022692"/>
    </source>
</evidence>
<keyword evidence="6 9" id="KW-0472">Membrane</keyword>
<keyword evidence="5 9" id="KW-1133">Transmembrane helix</keyword>
<name>A0A8S1IXL3_9CHLO</name>
<evidence type="ECO:0008006" key="12">
    <source>
        <dbReference type="Google" id="ProtNLM"/>
    </source>
</evidence>
<evidence type="ECO:0000313" key="11">
    <source>
        <dbReference type="Proteomes" id="UP000708148"/>
    </source>
</evidence>
<feature type="transmembrane region" description="Helical" evidence="9">
    <location>
        <begin position="492"/>
        <end position="516"/>
    </location>
</feature>
<evidence type="ECO:0000256" key="9">
    <source>
        <dbReference type="SAM" id="Phobius"/>
    </source>
</evidence>
<comment type="caution">
    <text evidence="10">The sequence shown here is derived from an EMBL/GenBank/DDBJ whole genome shotgun (WGS) entry which is preliminary data.</text>
</comment>
<comment type="function">
    <text evidence="7">Involved in cellular auxin homeostasis by regulating auxin metabolism. Regulates intracellular auxin accumulation at the endoplasmic reticulum and thus auxin availability for nuclear auxin signaling.</text>
</comment>
<reference evidence="10" key="1">
    <citation type="submission" date="2020-12" db="EMBL/GenBank/DDBJ databases">
        <authorList>
            <person name="Iha C."/>
        </authorList>
    </citation>
    <scope>NUCLEOTIDE SEQUENCE</scope>
</reference>
<dbReference type="InterPro" id="IPR004776">
    <property type="entry name" value="Mem_transp_PIN-like"/>
</dbReference>
<evidence type="ECO:0000256" key="5">
    <source>
        <dbReference type="ARBA" id="ARBA00022989"/>
    </source>
</evidence>
<evidence type="ECO:0000256" key="7">
    <source>
        <dbReference type="ARBA" id="ARBA00025100"/>
    </source>
</evidence>
<gene>
    <name evidence="10" type="ORF">OSTQU699_LOCUS4865</name>
</gene>
<protein>
    <recommendedName>
        <fullName evidence="12">Auxin efflux carrier</fullName>
    </recommendedName>
</protein>
<dbReference type="InterPro" id="IPR045033">
    <property type="entry name" value="PILS1/3/4/5/7"/>
</dbReference>
<feature type="transmembrane region" description="Helical" evidence="9">
    <location>
        <begin position="84"/>
        <end position="109"/>
    </location>
</feature>
<dbReference type="GO" id="GO:0080162">
    <property type="term" value="P:endoplasmic reticulum to cytosol auxin transport"/>
    <property type="evidence" value="ECO:0007669"/>
    <property type="project" value="InterPro"/>
</dbReference>
<feature type="transmembrane region" description="Helical" evidence="9">
    <location>
        <begin position="54"/>
        <end position="78"/>
    </location>
</feature>
<keyword evidence="3" id="KW-0813">Transport</keyword>
<dbReference type="PANTHER" id="PTHR31651">
    <property type="match status" value="1"/>
</dbReference>
<organism evidence="10 11">
    <name type="scientific">Ostreobium quekettii</name>
    <dbReference type="NCBI Taxonomy" id="121088"/>
    <lineage>
        <taxon>Eukaryota</taxon>
        <taxon>Viridiplantae</taxon>
        <taxon>Chlorophyta</taxon>
        <taxon>core chlorophytes</taxon>
        <taxon>Ulvophyceae</taxon>
        <taxon>TCBD clade</taxon>
        <taxon>Bryopsidales</taxon>
        <taxon>Ostreobineae</taxon>
        <taxon>Ostreobiaceae</taxon>
        <taxon>Ostreobium</taxon>
    </lineage>
</organism>
<proteinExistence type="inferred from homology"/>
<evidence type="ECO:0000256" key="6">
    <source>
        <dbReference type="ARBA" id="ARBA00023136"/>
    </source>
</evidence>
<dbReference type="GO" id="GO:0012505">
    <property type="term" value="C:endomembrane system"/>
    <property type="evidence" value="ECO:0007669"/>
    <property type="project" value="UniProtKB-SubCell"/>
</dbReference>
<feature type="transmembrane region" description="Helical" evidence="9">
    <location>
        <begin position="197"/>
        <end position="221"/>
    </location>
</feature>
<dbReference type="Pfam" id="PF03547">
    <property type="entry name" value="Mem_trans"/>
    <property type="match status" value="1"/>
</dbReference>
<evidence type="ECO:0000313" key="10">
    <source>
        <dbReference type="EMBL" id="CAD7699506.1"/>
    </source>
</evidence>
<feature type="transmembrane region" description="Helical" evidence="9">
    <location>
        <begin position="420"/>
        <end position="443"/>
    </location>
</feature>
<comment type="similarity">
    <text evidence="8">Belongs to the auxin efflux carrier (TC 2.A.69.2) family.</text>
</comment>